<accession>A0A955I7C4</accession>
<sequence length="362" mass="42345">MEFKEFIESEKSEWNSFVDSTPYATLLQFWEWGELKKSEGWQPYRIALVESNEIIISAQCLLKKAPILGNYLYVPYGPVFRDVHVFKQNLPDFLSELKNFAKSKGCFVIEFDPLIGKLIDENEPSENLLPYLNTEVKEILEENGFSISKRNMQPRHKLFYDLSKTEEELLMLMKKNTRYNVRLAAKKGVEVTSLEISDEKMSKKIDEYYELLLSTQERTKGYPIRPKSTFTTLLEVFKNSNLLKYFEARFQGDLITANISQFTSYWSSSFYGASNRLHPDTKAPYLLRWESVLEAKRRGCKVYDFWGIILDSKQHSGYSETKLSFGGTRMDTYGLFAHPLSGWKYLVWDKLLPLRTKIPFIK</sequence>
<proteinExistence type="inferred from homology"/>
<dbReference type="AlphaFoldDB" id="A0A955I7C4"/>
<evidence type="ECO:0000256" key="2">
    <source>
        <dbReference type="ARBA" id="ARBA00022679"/>
    </source>
</evidence>
<evidence type="ECO:0000256" key="4">
    <source>
        <dbReference type="ARBA" id="ARBA00022984"/>
    </source>
</evidence>
<dbReference type="PANTHER" id="PTHR36174">
    <property type="entry name" value="LIPID II:GLYCINE GLYCYLTRANSFERASE"/>
    <property type="match status" value="1"/>
</dbReference>
<dbReference type="SUPFAM" id="SSF55729">
    <property type="entry name" value="Acyl-CoA N-acyltransferases (Nat)"/>
    <property type="match status" value="2"/>
</dbReference>
<dbReference type="InterPro" id="IPR003447">
    <property type="entry name" value="FEMABX"/>
</dbReference>
<dbReference type="PROSITE" id="PS51191">
    <property type="entry name" value="FEMABX"/>
    <property type="match status" value="1"/>
</dbReference>
<reference evidence="7" key="1">
    <citation type="submission" date="2020-04" db="EMBL/GenBank/DDBJ databases">
        <authorList>
            <person name="Zhang T."/>
        </authorList>
    </citation>
    <scope>NUCLEOTIDE SEQUENCE</scope>
    <source>
        <strain evidence="7">HKST-UBA15</strain>
    </source>
</reference>
<evidence type="ECO:0000313" key="8">
    <source>
        <dbReference type="Proteomes" id="UP000745577"/>
    </source>
</evidence>
<dbReference type="Pfam" id="PF02388">
    <property type="entry name" value="FemAB"/>
    <property type="match status" value="2"/>
</dbReference>
<gene>
    <name evidence="7" type="ORF">KC675_01620</name>
</gene>
<keyword evidence="6" id="KW-0961">Cell wall biogenesis/degradation</keyword>
<reference evidence="7" key="2">
    <citation type="journal article" date="2021" name="Microbiome">
        <title>Successional dynamics and alternative stable states in a saline activated sludge microbial community over 9 years.</title>
        <authorList>
            <person name="Wang Y."/>
            <person name="Ye J."/>
            <person name="Ju F."/>
            <person name="Liu L."/>
            <person name="Boyd J.A."/>
            <person name="Deng Y."/>
            <person name="Parks D.H."/>
            <person name="Jiang X."/>
            <person name="Yin X."/>
            <person name="Woodcroft B.J."/>
            <person name="Tyson G.W."/>
            <person name="Hugenholtz P."/>
            <person name="Polz M.F."/>
            <person name="Zhang T."/>
        </authorList>
    </citation>
    <scope>NUCLEOTIDE SEQUENCE</scope>
    <source>
        <strain evidence="7">HKST-UBA15</strain>
    </source>
</reference>
<evidence type="ECO:0000256" key="5">
    <source>
        <dbReference type="ARBA" id="ARBA00023315"/>
    </source>
</evidence>
<dbReference type="EMBL" id="JAGQLL010000015">
    <property type="protein sequence ID" value="MCA9379856.1"/>
    <property type="molecule type" value="Genomic_DNA"/>
</dbReference>
<protein>
    <submittedName>
        <fullName evidence="7">Peptidoglycan bridge formation glycyltransferase FemA/FemB family protein</fullName>
    </submittedName>
</protein>
<dbReference type="GO" id="GO:0008360">
    <property type="term" value="P:regulation of cell shape"/>
    <property type="evidence" value="ECO:0007669"/>
    <property type="project" value="UniProtKB-KW"/>
</dbReference>
<dbReference type="GO" id="GO:0009252">
    <property type="term" value="P:peptidoglycan biosynthetic process"/>
    <property type="evidence" value="ECO:0007669"/>
    <property type="project" value="UniProtKB-KW"/>
</dbReference>
<dbReference type="GO" id="GO:0016755">
    <property type="term" value="F:aminoacyltransferase activity"/>
    <property type="evidence" value="ECO:0007669"/>
    <property type="project" value="InterPro"/>
</dbReference>
<keyword evidence="2" id="KW-0808">Transferase</keyword>
<evidence type="ECO:0000256" key="3">
    <source>
        <dbReference type="ARBA" id="ARBA00022960"/>
    </source>
</evidence>
<organism evidence="7 8">
    <name type="scientific">Candidatus Dojkabacteria bacterium</name>
    <dbReference type="NCBI Taxonomy" id="2099670"/>
    <lineage>
        <taxon>Bacteria</taxon>
        <taxon>Candidatus Dojkabacteria</taxon>
    </lineage>
</organism>
<name>A0A955I7C4_9BACT</name>
<keyword evidence="3" id="KW-0133">Cell shape</keyword>
<dbReference type="InterPro" id="IPR050644">
    <property type="entry name" value="PG_Glycine_Bridge_Synth"/>
</dbReference>
<evidence type="ECO:0000256" key="6">
    <source>
        <dbReference type="ARBA" id="ARBA00023316"/>
    </source>
</evidence>
<evidence type="ECO:0000313" key="7">
    <source>
        <dbReference type="EMBL" id="MCA9379856.1"/>
    </source>
</evidence>
<evidence type="ECO:0000256" key="1">
    <source>
        <dbReference type="ARBA" id="ARBA00009943"/>
    </source>
</evidence>
<comment type="similarity">
    <text evidence="1">Belongs to the FemABX family.</text>
</comment>
<dbReference type="PANTHER" id="PTHR36174:SF1">
    <property type="entry name" value="LIPID II:GLYCINE GLYCYLTRANSFERASE"/>
    <property type="match status" value="1"/>
</dbReference>
<dbReference type="GO" id="GO:0071555">
    <property type="term" value="P:cell wall organization"/>
    <property type="evidence" value="ECO:0007669"/>
    <property type="project" value="UniProtKB-KW"/>
</dbReference>
<dbReference type="InterPro" id="IPR016181">
    <property type="entry name" value="Acyl_CoA_acyltransferase"/>
</dbReference>
<keyword evidence="4" id="KW-0573">Peptidoglycan synthesis</keyword>
<keyword evidence="5" id="KW-0012">Acyltransferase</keyword>
<comment type="caution">
    <text evidence="7">The sequence shown here is derived from an EMBL/GenBank/DDBJ whole genome shotgun (WGS) entry which is preliminary data.</text>
</comment>
<dbReference type="Gene3D" id="3.40.630.30">
    <property type="match status" value="2"/>
</dbReference>
<dbReference type="Proteomes" id="UP000745577">
    <property type="component" value="Unassembled WGS sequence"/>
</dbReference>